<dbReference type="GO" id="GO:0003676">
    <property type="term" value="F:nucleic acid binding"/>
    <property type="evidence" value="ECO:0007669"/>
    <property type="project" value="InterPro"/>
</dbReference>
<dbReference type="PANTHER" id="PTHR48475:SF1">
    <property type="entry name" value="RNASE H TYPE-1 DOMAIN-CONTAINING PROTEIN"/>
    <property type="match status" value="1"/>
</dbReference>
<evidence type="ECO:0000313" key="3">
    <source>
        <dbReference type="Proteomes" id="UP001054252"/>
    </source>
</evidence>
<proteinExistence type="predicted"/>
<dbReference type="InterPro" id="IPR043502">
    <property type="entry name" value="DNA/RNA_pol_sf"/>
</dbReference>
<dbReference type="PROSITE" id="PS50994">
    <property type="entry name" value="INTEGRASE"/>
    <property type="match status" value="1"/>
</dbReference>
<dbReference type="GO" id="GO:0015074">
    <property type="term" value="P:DNA integration"/>
    <property type="evidence" value="ECO:0007669"/>
    <property type="project" value="InterPro"/>
</dbReference>
<dbReference type="InterPro" id="IPR001584">
    <property type="entry name" value="Integrase_cat-core"/>
</dbReference>
<dbReference type="InterPro" id="IPR043128">
    <property type="entry name" value="Rev_trsase/Diguanyl_cyclase"/>
</dbReference>
<feature type="domain" description="Integrase catalytic" evidence="1">
    <location>
        <begin position="411"/>
        <end position="568"/>
    </location>
</feature>
<protein>
    <recommendedName>
        <fullName evidence="1">Integrase catalytic domain-containing protein</fullName>
    </recommendedName>
</protein>
<gene>
    <name evidence="2" type="ORF">SLEP1_g36067</name>
</gene>
<sequence length="568" mass="64707">MVLSFNIVIGRPTLIKIGAVVSQSHICMKFPTPMGVATLIGNQEIARHYYMTFVTQPRKDKEAPQLLEPPQPKAPSNQQVMGVELLDNNPEDETRATLVEEVEEVWINDSDPTKKTHQGRSVEALTSRICEKVDYCEWFANLVLVKKSNDKWRMCIDCTNLNDACPKDCYLMPSIDKLVEAGSRIERLSLLDAYSGYHQVHMAPEDEGIEVNYEKIKAIGKRKPSRSIKDVQHLMGWETTLHRFISKSTDKCMPFFKTLSSAAHKDKARKPKKFEWTLECQATFDELKAYLSSPPLLIKVEEGAEQRYSIAEMAALPVVTTARKLRPYFQCHHIVVNSSDEAELCTLYVDGSSSNKGSSAEAVLIGPKNFRSVHALKLNFEATNNMAEYEALLLRLHLTTELKCHFERFQLTKVPRAENEHADSWSKLPFDSSSGVRSVYVKVFNESSFQAWRVMEISSDPKTLSWTDPSKHTSKMVLQQRYYWPNMQEDVKRYGIPNQIIADNGPQFNCTSFKDFCSNYGIKLVFTSVYHLEANGMVESVNKAILEGIKLRLDQLKAKWVDKLNNVL</sequence>
<reference evidence="2 3" key="1">
    <citation type="journal article" date="2021" name="Commun. Biol.">
        <title>The genome of Shorea leprosula (Dipterocarpaceae) highlights the ecological relevance of drought in aseasonal tropical rainforests.</title>
        <authorList>
            <person name="Ng K.K.S."/>
            <person name="Kobayashi M.J."/>
            <person name="Fawcett J.A."/>
            <person name="Hatakeyama M."/>
            <person name="Paape T."/>
            <person name="Ng C.H."/>
            <person name="Ang C.C."/>
            <person name="Tnah L.H."/>
            <person name="Lee C.T."/>
            <person name="Nishiyama T."/>
            <person name="Sese J."/>
            <person name="O'Brien M.J."/>
            <person name="Copetti D."/>
            <person name="Mohd Noor M.I."/>
            <person name="Ong R.C."/>
            <person name="Putra M."/>
            <person name="Sireger I.Z."/>
            <person name="Indrioko S."/>
            <person name="Kosugi Y."/>
            <person name="Izuno A."/>
            <person name="Isagi Y."/>
            <person name="Lee S.L."/>
            <person name="Shimizu K.K."/>
        </authorList>
    </citation>
    <scope>NUCLEOTIDE SEQUENCE [LARGE SCALE GENOMIC DNA]</scope>
    <source>
        <strain evidence="2">214</strain>
    </source>
</reference>
<dbReference type="PANTHER" id="PTHR48475">
    <property type="entry name" value="RIBONUCLEASE H"/>
    <property type="match status" value="1"/>
</dbReference>
<dbReference type="SUPFAM" id="SSF56672">
    <property type="entry name" value="DNA/RNA polymerases"/>
    <property type="match status" value="1"/>
</dbReference>
<dbReference type="Gene3D" id="3.30.70.270">
    <property type="match status" value="2"/>
</dbReference>
<dbReference type="SUPFAM" id="SSF53098">
    <property type="entry name" value="Ribonuclease H-like"/>
    <property type="match status" value="1"/>
</dbReference>
<comment type="caution">
    <text evidence="2">The sequence shown here is derived from an EMBL/GenBank/DDBJ whole genome shotgun (WGS) entry which is preliminary data.</text>
</comment>
<dbReference type="InterPro" id="IPR036397">
    <property type="entry name" value="RNaseH_sf"/>
</dbReference>
<accession>A0AAV5KQF7</accession>
<keyword evidence="3" id="KW-1185">Reference proteome</keyword>
<organism evidence="2 3">
    <name type="scientific">Rubroshorea leprosula</name>
    <dbReference type="NCBI Taxonomy" id="152421"/>
    <lineage>
        <taxon>Eukaryota</taxon>
        <taxon>Viridiplantae</taxon>
        <taxon>Streptophyta</taxon>
        <taxon>Embryophyta</taxon>
        <taxon>Tracheophyta</taxon>
        <taxon>Spermatophyta</taxon>
        <taxon>Magnoliopsida</taxon>
        <taxon>eudicotyledons</taxon>
        <taxon>Gunneridae</taxon>
        <taxon>Pentapetalae</taxon>
        <taxon>rosids</taxon>
        <taxon>malvids</taxon>
        <taxon>Malvales</taxon>
        <taxon>Dipterocarpaceae</taxon>
        <taxon>Rubroshorea</taxon>
    </lineage>
</organism>
<dbReference type="Gene3D" id="3.30.420.10">
    <property type="entry name" value="Ribonuclease H-like superfamily/Ribonuclease H"/>
    <property type="match status" value="2"/>
</dbReference>
<dbReference type="Proteomes" id="UP001054252">
    <property type="component" value="Unassembled WGS sequence"/>
</dbReference>
<evidence type="ECO:0000313" key="2">
    <source>
        <dbReference type="EMBL" id="GKV26844.1"/>
    </source>
</evidence>
<dbReference type="EMBL" id="BPVZ01000073">
    <property type="protein sequence ID" value="GKV26844.1"/>
    <property type="molecule type" value="Genomic_DNA"/>
</dbReference>
<name>A0AAV5KQF7_9ROSI</name>
<dbReference type="Gene3D" id="3.10.10.10">
    <property type="entry name" value="HIV Type 1 Reverse Transcriptase, subunit A, domain 1"/>
    <property type="match status" value="1"/>
</dbReference>
<evidence type="ECO:0000259" key="1">
    <source>
        <dbReference type="PROSITE" id="PS50994"/>
    </source>
</evidence>
<dbReference type="AlphaFoldDB" id="A0AAV5KQF7"/>
<dbReference type="InterPro" id="IPR012337">
    <property type="entry name" value="RNaseH-like_sf"/>
</dbReference>